<evidence type="ECO:0000313" key="3">
    <source>
        <dbReference type="Proteomes" id="UP000242444"/>
    </source>
</evidence>
<dbReference type="AlphaFoldDB" id="A0A263D317"/>
<dbReference type="EMBL" id="NKYE01000007">
    <property type="protein sequence ID" value="OZM72751.1"/>
    <property type="molecule type" value="Genomic_DNA"/>
</dbReference>
<dbReference type="Proteomes" id="UP000242444">
    <property type="component" value="Unassembled WGS sequence"/>
</dbReference>
<feature type="transmembrane region" description="Helical" evidence="1">
    <location>
        <begin position="166"/>
        <end position="184"/>
    </location>
</feature>
<evidence type="ECO:0000313" key="2">
    <source>
        <dbReference type="EMBL" id="OZM72751.1"/>
    </source>
</evidence>
<dbReference type="Pfam" id="PF12730">
    <property type="entry name" value="ABC2_membrane_4"/>
    <property type="match status" value="1"/>
</dbReference>
<gene>
    <name evidence="2" type="ORF">CFN78_14130</name>
</gene>
<protein>
    <recommendedName>
        <fullName evidence="4">ABC transporter permease</fullName>
    </recommendedName>
</protein>
<reference evidence="2 3" key="1">
    <citation type="submission" date="2017-07" db="EMBL/GenBank/DDBJ databases">
        <title>Amycolatopsis antarcticus sp. nov., isolated from the surface of an Antarcticus brown macroalga.</title>
        <authorList>
            <person name="Wang J."/>
            <person name="Leiva S."/>
            <person name="Huang J."/>
            <person name="Huang Y."/>
        </authorList>
    </citation>
    <scope>NUCLEOTIDE SEQUENCE [LARGE SCALE GENOMIC DNA]</scope>
    <source>
        <strain evidence="2 3">AU-G6</strain>
    </source>
</reference>
<organism evidence="2 3">
    <name type="scientific">Amycolatopsis antarctica</name>
    <dbReference type="NCBI Taxonomy" id="1854586"/>
    <lineage>
        <taxon>Bacteria</taxon>
        <taxon>Bacillati</taxon>
        <taxon>Actinomycetota</taxon>
        <taxon>Actinomycetes</taxon>
        <taxon>Pseudonocardiales</taxon>
        <taxon>Pseudonocardiaceae</taxon>
        <taxon>Amycolatopsis</taxon>
    </lineage>
</organism>
<feature type="transmembrane region" description="Helical" evidence="1">
    <location>
        <begin position="225"/>
        <end position="244"/>
    </location>
</feature>
<feature type="transmembrane region" description="Helical" evidence="1">
    <location>
        <begin position="96"/>
        <end position="118"/>
    </location>
</feature>
<name>A0A263D317_9PSEU</name>
<feature type="transmembrane region" description="Helical" evidence="1">
    <location>
        <begin position="56"/>
        <end position="75"/>
    </location>
</feature>
<dbReference type="OrthoDB" id="4336046at2"/>
<feature type="transmembrane region" description="Helical" evidence="1">
    <location>
        <begin position="138"/>
        <end position="159"/>
    </location>
</feature>
<keyword evidence="3" id="KW-1185">Reference proteome</keyword>
<dbReference type="RefSeq" id="WP_094863228.1">
    <property type="nucleotide sequence ID" value="NZ_NKYE01000007.1"/>
</dbReference>
<dbReference type="InParanoid" id="A0A263D317"/>
<accession>A0A263D317</accession>
<evidence type="ECO:0008006" key="4">
    <source>
        <dbReference type="Google" id="ProtNLM"/>
    </source>
</evidence>
<dbReference type="PANTHER" id="PTHR37305">
    <property type="entry name" value="INTEGRAL MEMBRANE PROTEIN-RELATED"/>
    <property type="match status" value="1"/>
</dbReference>
<proteinExistence type="predicted"/>
<evidence type="ECO:0000256" key="1">
    <source>
        <dbReference type="SAM" id="Phobius"/>
    </source>
</evidence>
<feature type="transmembrane region" description="Helical" evidence="1">
    <location>
        <begin position="18"/>
        <end position="36"/>
    </location>
</feature>
<keyword evidence="1" id="KW-0472">Membrane</keyword>
<keyword evidence="1" id="KW-1133">Transmembrane helix</keyword>
<sequence length="249" mass="25894">MTLLAVERIKLFSTRSPWWCALIAVVVTVGLSALVAGTIDDPGGISVGSTQFGYNFGMPVVMVLAALAVTTEYRFGTMRTTFQAIPNRAAALGAKAVVVALVGLVIGLVSAFGSLAVSQLLQPDADLSLSSAAEWTNVAGIGPVYALAAVLAIGVGVLLRHSAGAIALLMIYTLAVESLMPIIPKIGDSIYQWMPFNVVNKFITGDNPPQAGPPASTSTLSPTMALIYFAAWAVAVFAIAIVVTKRRDA</sequence>
<dbReference type="PANTHER" id="PTHR37305:SF1">
    <property type="entry name" value="MEMBRANE PROTEIN"/>
    <property type="match status" value="1"/>
</dbReference>
<comment type="caution">
    <text evidence="2">The sequence shown here is derived from an EMBL/GenBank/DDBJ whole genome shotgun (WGS) entry which is preliminary data.</text>
</comment>
<keyword evidence="1" id="KW-0812">Transmembrane</keyword>